<dbReference type="Pfam" id="PF00905">
    <property type="entry name" value="Transpeptidase"/>
    <property type="match status" value="1"/>
</dbReference>
<sequence length="796" mass="83842">MNTAVARNVEAMSPSRPQRNVLGLLGAFVVTSLVAGILAAGLAVPAIGASGIATTSAIESFQKLPADLEDSPMATNTRVLASDGSLLATFYDENRVPVELDDISPFMQNAIVAIEDERFYQHTGFDTEGTLRALVVNQLSGGVSQGASTLTQQLVKNMLKEQAYMAGDEEGIAAASEQTNARKLKEIRLASALEKRKSKKQILEDYLNIAWFGGRQVYGVEAASKYYFGTTAKKLTLPQAAMLAGMVQSPTQFDLADKDKHKAAISRRNTVLNRMFAQKMIDEETRDKAIDAKLGAKITRTYSGCGNAGTRGYFCDYVYNIIVKSDDFKALGKDEEARKLSLLHGGWTIRTTLDKKLLNTAWKSVKKAIPPSDPSRVATASVTVEPGTGKILSMIQNKYYSVDKGKQNTTVNYSTDYQYGGSSGFLTGSTFKPVVLASWLKAGKKLNAVIDGSPGSIPNSRFKRCGSNLKSTEVWNFVNSGDGGAKGSLTAWNATAKSINGAYIRMEAQLDLCDVADMAEALGMHLAAPSGDICATAEERRKGKKTTKIPNCIPSLVLGVANQSPLTMANAYATFASGGIYCKPLAITSIKDRNGKGVKIPKQNCKRTVDENVANTTVLGMSRAFKPGGTASALGGISTGQPASGKTGTTNNSQDTWFAGYTPQLSTAVWVGPETVNGKRKVMQGVTINGVYRQSVYGGTIAGPIWKEIMEAALKGKKIKQFGAPDTSLIGSEPRVEKPRTPENGGGNNGGGNGGGNDDGGNTDNGGNQGGGNGGGNNNGGGNGGGNNGGGNGGGR</sequence>
<feature type="compositionally biased region" description="Gly residues" evidence="9">
    <location>
        <begin position="744"/>
        <end position="796"/>
    </location>
</feature>
<evidence type="ECO:0000259" key="12">
    <source>
        <dbReference type="Pfam" id="PF00912"/>
    </source>
</evidence>
<evidence type="ECO:0000256" key="4">
    <source>
        <dbReference type="ARBA" id="ARBA00022679"/>
    </source>
</evidence>
<evidence type="ECO:0000256" key="8">
    <source>
        <dbReference type="ARBA" id="ARBA00049902"/>
    </source>
</evidence>
<keyword evidence="2" id="KW-0645">Protease</keyword>
<dbReference type="Proteomes" id="UP001235712">
    <property type="component" value="Unassembled WGS sequence"/>
</dbReference>
<keyword evidence="14" id="KW-1185">Reference proteome</keyword>
<keyword evidence="10" id="KW-1133">Transmembrane helix</keyword>
<dbReference type="SUPFAM" id="SSF53955">
    <property type="entry name" value="Lysozyme-like"/>
    <property type="match status" value="1"/>
</dbReference>
<evidence type="ECO:0000259" key="11">
    <source>
        <dbReference type="Pfam" id="PF00905"/>
    </source>
</evidence>
<protein>
    <submittedName>
        <fullName evidence="13">Membrane peptidoglycan carboxypeptidase</fullName>
    </submittedName>
</protein>
<dbReference type="InterPro" id="IPR023346">
    <property type="entry name" value="Lysozyme-like_dom_sf"/>
</dbReference>
<keyword evidence="5" id="KW-0378">Hydrolase</keyword>
<dbReference type="PANTHER" id="PTHR32282">
    <property type="entry name" value="BINDING PROTEIN TRANSPEPTIDASE, PUTATIVE-RELATED"/>
    <property type="match status" value="1"/>
</dbReference>
<keyword evidence="1 13" id="KW-0121">Carboxypeptidase</keyword>
<dbReference type="InterPro" id="IPR050396">
    <property type="entry name" value="Glycosyltr_51/Transpeptidase"/>
</dbReference>
<feature type="domain" description="Glycosyl transferase family 51" evidence="12">
    <location>
        <begin position="84"/>
        <end position="275"/>
    </location>
</feature>
<keyword evidence="6" id="KW-0511">Multifunctional enzyme</keyword>
<dbReference type="RefSeq" id="WP_307236905.1">
    <property type="nucleotide sequence ID" value="NZ_JAUSQZ010000001.1"/>
</dbReference>
<comment type="catalytic activity">
    <reaction evidence="8">
        <text>[GlcNAc-(1-&gt;4)-Mur2Ac(oyl-L-Ala-gamma-D-Glu-L-Lys-D-Ala-D-Ala)](n)-di-trans,octa-cis-undecaprenyl diphosphate + beta-D-GlcNAc-(1-&gt;4)-Mur2Ac(oyl-L-Ala-gamma-D-Glu-L-Lys-D-Ala-D-Ala)-di-trans,octa-cis-undecaprenyl diphosphate = [GlcNAc-(1-&gt;4)-Mur2Ac(oyl-L-Ala-gamma-D-Glu-L-Lys-D-Ala-D-Ala)](n+1)-di-trans,octa-cis-undecaprenyl diphosphate + di-trans,octa-cis-undecaprenyl diphosphate + H(+)</text>
        <dbReference type="Rhea" id="RHEA:23708"/>
        <dbReference type="Rhea" id="RHEA-COMP:9602"/>
        <dbReference type="Rhea" id="RHEA-COMP:9603"/>
        <dbReference type="ChEBI" id="CHEBI:15378"/>
        <dbReference type="ChEBI" id="CHEBI:58405"/>
        <dbReference type="ChEBI" id="CHEBI:60033"/>
        <dbReference type="ChEBI" id="CHEBI:78435"/>
        <dbReference type="EC" id="2.4.99.28"/>
    </reaction>
</comment>
<dbReference type="InterPro" id="IPR001460">
    <property type="entry name" value="PCN-bd_Tpept"/>
</dbReference>
<dbReference type="InterPro" id="IPR001264">
    <property type="entry name" value="Glyco_trans_51"/>
</dbReference>
<evidence type="ECO:0000313" key="13">
    <source>
        <dbReference type="EMBL" id="MDP9824404.1"/>
    </source>
</evidence>
<evidence type="ECO:0000256" key="2">
    <source>
        <dbReference type="ARBA" id="ARBA00022670"/>
    </source>
</evidence>
<dbReference type="Gene3D" id="3.40.710.10">
    <property type="entry name" value="DD-peptidase/beta-lactamase superfamily"/>
    <property type="match status" value="1"/>
</dbReference>
<comment type="catalytic activity">
    <reaction evidence="7">
        <text>Preferential cleavage: (Ac)2-L-Lys-D-Ala-|-D-Ala. Also transpeptidation of peptidyl-alanyl moieties that are N-acyl substituents of D-alanine.</text>
        <dbReference type="EC" id="3.4.16.4"/>
    </reaction>
</comment>
<dbReference type="SUPFAM" id="SSF56601">
    <property type="entry name" value="beta-lactamase/transpeptidase-like"/>
    <property type="match status" value="1"/>
</dbReference>
<evidence type="ECO:0000256" key="9">
    <source>
        <dbReference type="SAM" id="MobiDB-lite"/>
    </source>
</evidence>
<evidence type="ECO:0000256" key="6">
    <source>
        <dbReference type="ARBA" id="ARBA00023268"/>
    </source>
</evidence>
<reference evidence="13 14" key="1">
    <citation type="submission" date="2023-07" db="EMBL/GenBank/DDBJ databases">
        <title>Sequencing the genomes of 1000 actinobacteria strains.</title>
        <authorList>
            <person name="Klenk H.-P."/>
        </authorList>
    </citation>
    <scope>NUCLEOTIDE SEQUENCE [LARGE SCALE GENOMIC DNA]</scope>
    <source>
        <strain evidence="13 14">DSM 44388</strain>
    </source>
</reference>
<evidence type="ECO:0000313" key="14">
    <source>
        <dbReference type="Proteomes" id="UP001235712"/>
    </source>
</evidence>
<keyword evidence="3" id="KW-0328">Glycosyltransferase</keyword>
<dbReference type="Pfam" id="PF00912">
    <property type="entry name" value="Transgly"/>
    <property type="match status" value="1"/>
</dbReference>
<dbReference type="Gene3D" id="1.10.3810.10">
    <property type="entry name" value="Biosynthetic peptidoglycan transglycosylase-like"/>
    <property type="match status" value="1"/>
</dbReference>
<organism evidence="13 14">
    <name type="scientific">Kineosporia succinea</name>
    <dbReference type="NCBI Taxonomy" id="84632"/>
    <lineage>
        <taxon>Bacteria</taxon>
        <taxon>Bacillati</taxon>
        <taxon>Actinomycetota</taxon>
        <taxon>Actinomycetes</taxon>
        <taxon>Kineosporiales</taxon>
        <taxon>Kineosporiaceae</taxon>
        <taxon>Kineosporia</taxon>
    </lineage>
</organism>
<gene>
    <name evidence="13" type="ORF">J2S57_000153</name>
</gene>
<evidence type="ECO:0000256" key="7">
    <source>
        <dbReference type="ARBA" id="ARBA00034000"/>
    </source>
</evidence>
<feature type="transmembrane region" description="Helical" evidence="10">
    <location>
        <begin position="21"/>
        <end position="44"/>
    </location>
</feature>
<keyword evidence="10" id="KW-0472">Membrane</keyword>
<dbReference type="EMBL" id="JAUSQZ010000001">
    <property type="protein sequence ID" value="MDP9824404.1"/>
    <property type="molecule type" value="Genomic_DNA"/>
</dbReference>
<evidence type="ECO:0000256" key="10">
    <source>
        <dbReference type="SAM" id="Phobius"/>
    </source>
</evidence>
<evidence type="ECO:0000256" key="3">
    <source>
        <dbReference type="ARBA" id="ARBA00022676"/>
    </source>
</evidence>
<dbReference type="InterPro" id="IPR012338">
    <property type="entry name" value="Beta-lactam/transpept-like"/>
</dbReference>
<dbReference type="GO" id="GO:0004180">
    <property type="term" value="F:carboxypeptidase activity"/>
    <property type="evidence" value="ECO:0007669"/>
    <property type="project" value="UniProtKB-KW"/>
</dbReference>
<name>A0ABT9NVF7_9ACTN</name>
<feature type="region of interest" description="Disordered" evidence="9">
    <location>
        <begin position="724"/>
        <end position="796"/>
    </location>
</feature>
<comment type="caution">
    <text evidence="13">The sequence shown here is derived from an EMBL/GenBank/DDBJ whole genome shotgun (WGS) entry which is preliminary data.</text>
</comment>
<proteinExistence type="predicted"/>
<feature type="domain" description="Penicillin-binding protein transpeptidase" evidence="11">
    <location>
        <begin position="382"/>
        <end position="711"/>
    </location>
</feature>
<evidence type="ECO:0000256" key="1">
    <source>
        <dbReference type="ARBA" id="ARBA00022645"/>
    </source>
</evidence>
<dbReference type="InterPro" id="IPR036950">
    <property type="entry name" value="PBP_transglycosylase"/>
</dbReference>
<dbReference type="PANTHER" id="PTHR32282:SF33">
    <property type="entry name" value="PEPTIDOGLYCAN GLYCOSYLTRANSFERASE"/>
    <property type="match status" value="1"/>
</dbReference>
<evidence type="ECO:0000256" key="5">
    <source>
        <dbReference type="ARBA" id="ARBA00022801"/>
    </source>
</evidence>
<accession>A0ABT9NVF7</accession>
<keyword evidence="4" id="KW-0808">Transferase</keyword>
<keyword evidence="10" id="KW-0812">Transmembrane</keyword>